<organism evidence="2">
    <name type="scientific">uncultured Synechococcales cyanobacterium</name>
    <dbReference type="NCBI Taxonomy" id="1936017"/>
    <lineage>
        <taxon>Bacteria</taxon>
        <taxon>Bacillati</taxon>
        <taxon>Cyanobacteriota</taxon>
        <taxon>Cyanophyceae</taxon>
        <taxon>Synechococcales</taxon>
        <taxon>environmental samples</taxon>
    </lineage>
</organism>
<gene>
    <name evidence="2" type="ORF">AVDCRST_MAG81-2901</name>
</gene>
<accession>A0A6J4VJC1</accession>
<dbReference type="AlphaFoldDB" id="A0A6J4VJC1"/>
<reference evidence="2" key="1">
    <citation type="submission" date="2020-02" db="EMBL/GenBank/DDBJ databases">
        <authorList>
            <person name="Meier V. D."/>
        </authorList>
    </citation>
    <scope>NUCLEOTIDE SEQUENCE</scope>
    <source>
        <strain evidence="2">AVDCRST_MAG81</strain>
    </source>
</reference>
<evidence type="ECO:0000256" key="1">
    <source>
        <dbReference type="SAM" id="Phobius"/>
    </source>
</evidence>
<keyword evidence="1" id="KW-1133">Transmembrane helix</keyword>
<keyword evidence="1" id="KW-0472">Membrane</keyword>
<keyword evidence="1" id="KW-0812">Transmembrane</keyword>
<protein>
    <submittedName>
        <fullName evidence="2">Uncharacterized protein</fullName>
    </submittedName>
</protein>
<evidence type="ECO:0000313" key="2">
    <source>
        <dbReference type="EMBL" id="CAA9580874.1"/>
    </source>
</evidence>
<feature type="transmembrane region" description="Helical" evidence="1">
    <location>
        <begin position="40"/>
        <end position="67"/>
    </location>
</feature>
<proteinExistence type="predicted"/>
<dbReference type="EMBL" id="CADCWO010000164">
    <property type="protein sequence ID" value="CAA9580874.1"/>
    <property type="molecule type" value="Genomic_DNA"/>
</dbReference>
<name>A0A6J4VJC1_9CYAN</name>
<sequence length="68" mass="7351">MFTQSITTTEAQAMLDNACCYKASSSADNYLSWMEKLEGAAWSVGFSLAGILVVIVMAPIKLFALLVQ</sequence>